<feature type="compositionally biased region" description="Low complexity" evidence="1">
    <location>
        <begin position="234"/>
        <end position="246"/>
    </location>
</feature>
<feature type="compositionally biased region" description="Polar residues" evidence="1">
    <location>
        <begin position="257"/>
        <end position="273"/>
    </location>
</feature>
<name>A0ABR2Z6J4_9AGAR</name>
<feature type="compositionally biased region" description="Polar residues" evidence="1">
    <location>
        <begin position="37"/>
        <end position="56"/>
    </location>
</feature>
<feature type="region of interest" description="Disordered" evidence="1">
    <location>
        <begin position="1"/>
        <end position="95"/>
    </location>
</feature>
<keyword evidence="3" id="KW-1185">Reference proteome</keyword>
<feature type="compositionally biased region" description="Polar residues" evidence="1">
    <location>
        <begin position="68"/>
        <end position="78"/>
    </location>
</feature>
<reference evidence="2 3" key="1">
    <citation type="submission" date="2024-05" db="EMBL/GenBank/DDBJ databases">
        <title>A draft genome resource for the thread blight pathogen Marasmius tenuissimus strain MS-2.</title>
        <authorList>
            <person name="Yulfo-Soto G.E."/>
            <person name="Baruah I.K."/>
            <person name="Amoako-Attah I."/>
            <person name="Bukari Y."/>
            <person name="Meinhardt L.W."/>
            <person name="Bailey B.A."/>
            <person name="Cohen S.P."/>
        </authorList>
    </citation>
    <scope>NUCLEOTIDE SEQUENCE [LARGE SCALE GENOMIC DNA]</scope>
    <source>
        <strain evidence="2 3">MS-2</strain>
    </source>
</reference>
<feature type="non-terminal residue" evidence="2">
    <location>
        <position position="411"/>
    </location>
</feature>
<comment type="caution">
    <text evidence="2">The sequence shown here is derived from an EMBL/GenBank/DDBJ whole genome shotgun (WGS) entry which is preliminary data.</text>
</comment>
<feature type="compositionally biased region" description="Basic and acidic residues" evidence="1">
    <location>
        <begin position="80"/>
        <end position="95"/>
    </location>
</feature>
<feature type="compositionally biased region" description="Basic and acidic residues" evidence="1">
    <location>
        <begin position="170"/>
        <end position="182"/>
    </location>
</feature>
<evidence type="ECO:0000256" key="1">
    <source>
        <dbReference type="SAM" id="MobiDB-lite"/>
    </source>
</evidence>
<feature type="compositionally biased region" description="Polar residues" evidence="1">
    <location>
        <begin position="155"/>
        <end position="166"/>
    </location>
</feature>
<feature type="region of interest" description="Disordered" evidence="1">
    <location>
        <begin position="109"/>
        <end position="326"/>
    </location>
</feature>
<feature type="compositionally biased region" description="Basic and acidic residues" evidence="1">
    <location>
        <begin position="109"/>
        <end position="119"/>
    </location>
</feature>
<feature type="compositionally biased region" description="Basic and acidic residues" evidence="1">
    <location>
        <begin position="312"/>
        <end position="323"/>
    </location>
</feature>
<sequence>MSVNPPTPGTGPVTSSTTSPSESVPTPTPVKPKPKTRSNAVASQPVQPTTIQTRASNKQKHPGLAQTALDTTRWTSEDVQAEKEQKRIATETAERERINARDRLAAFEDDAQKAQDHYKKTFAQPNGDMSAKTAAKKPSTPTTVATAPKRGPKSSAPSTAVAQKTTLLAERSKLDRLFRDSGDYPDADGDTENPQEVQDTEQPENNSDNCGEKPGRKKKTTRSEVSHKRTVSASTPIITKTPTSTPEVSIPKKRKNNTQSSGAAKSKKPNVSGTGVAPVEGRLKKKANTSKKGTSNAVGDAMLQEGQSIGFDDNKEADTRERVSTSTLMVPVKIQNKPIKLAVGREARSDGKKFSTRHLPAFIRENKGDRRILYPLAKEAVGHVHSWGPVKSKAVQSIVDRGWGEGRVEIP</sequence>
<protein>
    <submittedName>
        <fullName evidence="2">Uncharacterized protein</fullName>
    </submittedName>
</protein>
<feature type="compositionally biased region" description="Acidic residues" evidence="1">
    <location>
        <begin position="183"/>
        <end position="202"/>
    </location>
</feature>
<evidence type="ECO:0000313" key="3">
    <source>
        <dbReference type="Proteomes" id="UP001437256"/>
    </source>
</evidence>
<proteinExistence type="predicted"/>
<evidence type="ECO:0000313" key="2">
    <source>
        <dbReference type="EMBL" id="KAL0057161.1"/>
    </source>
</evidence>
<gene>
    <name evidence="2" type="ORF">AAF712_016203</name>
</gene>
<dbReference type="EMBL" id="JBBXMP010000657">
    <property type="protein sequence ID" value="KAL0057161.1"/>
    <property type="molecule type" value="Genomic_DNA"/>
</dbReference>
<organism evidence="2 3">
    <name type="scientific">Marasmius tenuissimus</name>
    <dbReference type="NCBI Taxonomy" id="585030"/>
    <lineage>
        <taxon>Eukaryota</taxon>
        <taxon>Fungi</taxon>
        <taxon>Dikarya</taxon>
        <taxon>Basidiomycota</taxon>
        <taxon>Agaricomycotina</taxon>
        <taxon>Agaricomycetes</taxon>
        <taxon>Agaricomycetidae</taxon>
        <taxon>Agaricales</taxon>
        <taxon>Marasmiineae</taxon>
        <taxon>Marasmiaceae</taxon>
        <taxon>Marasmius</taxon>
    </lineage>
</organism>
<feature type="compositionally biased region" description="Low complexity" evidence="1">
    <location>
        <begin position="10"/>
        <end position="25"/>
    </location>
</feature>
<feature type="compositionally biased region" description="Low complexity" evidence="1">
    <location>
        <begin position="130"/>
        <end position="149"/>
    </location>
</feature>
<accession>A0ABR2Z6J4</accession>
<dbReference type="Proteomes" id="UP001437256">
    <property type="component" value="Unassembled WGS sequence"/>
</dbReference>